<dbReference type="EC" id="3.1.2.6" evidence="7"/>
<keyword evidence="6 7" id="KW-0862">Zinc</keyword>
<dbReference type="CDD" id="cd07723">
    <property type="entry name" value="hydroxyacylglutathione_hydrolase_MBL-fold"/>
    <property type="match status" value="1"/>
</dbReference>
<comment type="cofactor">
    <cofactor evidence="7">
        <name>Zn(2+)</name>
        <dbReference type="ChEBI" id="CHEBI:29105"/>
    </cofactor>
    <text evidence="7">Binds 2 Zn(2+) ions per subunit.</text>
</comment>
<dbReference type="SMART" id="SM00849">
    <property type="entry name" value="Lactamase_B"/>
    <property type="match status" value="1"/>
</dbReference>
<dbReference type="UniPathway" id="UPA00619">
    <property type="reaction ID" value="UER00676"/>
</dbReference>
<dbReference type="GO" id="GO:0008270">
    <property type="term" value="F:zinc ion binding"/>
    <property type="evidence" value="ECO:0007669"/>
    <property type="project" value="InterPro"/>
</dbReference>
<gene>
    <name evidence="7 9" type="primary">gloB</name>
    <name evidence="9" type="ORF">DRB17_11205</name>
</gene>
<proteinExistence type="inferred from homology"/>
<evidence type="ECO:0000256" key="1">
    <source>
        <dbReference type="ARBA" id="ARBA00001623"/>
    </source>
</evidence>
<dbReference type="InterPro" id="IPR032282">
    <property type="entry name" value="HAGH_C"/>
</dbReference>
<feature type="binding site" evidence="7">
    <location>
        <position position="59"/>
    </location>
    <ligand>
        <name>Zn(2+)</name>
        <dbReference type="ChEBI" id="CHEBI:29105"/>
        <label>1</label>
    </ligand>
</feature>
<feature type="binding site" evidence="7">
    <location>
        <position position="172"/>
    </location>
    <ligand>
        <name>Zn(2+)</name>
        <dbReference type="ChEBI" id="CHEBI:29105"/>
        <label>2</label>
    </ligand>
</feature>
<dbReference type="InterPro" id="IPR001018">
    <property type="entry name" value="Beta-lactamase_class-B_CS"/>
</dbReference>
<dbReference type="InterPro" id="IPR001279">
    <property type="entry name" value="Metallo-B-lactamas"/>
</dbReference>
<dbReference type="PIRSF" id="PIRSF005457">
    <property type="entry name" value="Glx"/>
    <property type="match status" value="1"/>
</dbReference>
<name>A0A369TBI6_9PROT</name>
<comment type="caution">
    <text evidence="9">The sequence shown here is derived from an EMBL/GenBank/DDBJ whole genome shotgun (WGS) entry which is preliminary data.</text>
</comment>
<feature type="binding site" evidence="7">
    <location>
        <position position="62"/>
    </location>
    <ligand>
        <name>Zn(2+)</name>
        <dbReference type="ChEBI" id="CHEBI:29105"/>
        <label>2</label>
    </ligand>
</feature>
<feature type="binding site" evidence="7">
    <location>
        <position position="61"/>
    </location>
    <ligand>
        <name>Zn(2+)</name>
        <dbReference type="ChEBI" id="CHEBI:29105"/>
        <label>2</label>
    </ligand>
</feature>
<comment type="subunit">
    <text evidence="7">Monomer.</text>
</comment>
<dbReference type="InterPro" id="IPR035680">
    <property type="entry name" value="Clx_II_MBL"/>
</dbReference>
<dbReference type="InterPro" id="IPR050110">
    <property type="entry name" value="Glyoxalase_II_hydrolase"/>
</dbReference>
<dbReference type="Pfam" id="PF00753">
    <property type="entry name" value="Lactamase_B"/>
    <property type="match status" value="1"/>
</dbReference>
<feature type="binding site" evidence="7">
    <location>
        <position position="115"/>
    </location>
    <ligand>
        <name>Zn(2+)</name>
        <dbReference type="ChEBI" id="CHEBI:29105"/>
        <label>1</label>
    </ligand>
</feature>
<dbReference type="PANTHER" id="PTHR43705:SF1">
    <property type="entry name" value="HYDROXYACYLGLUTATHIONE HYDROLASE GLOB"/>
    <property type="match status" value="1"/>
</dbReference>
<reference evidence="9 10" key="1">
    <citation type="submission" date="2018-07" db="EMBL/GenBank/DDBJ databases">
        <title>Venubactetium sediminum gen. nov., sp. nov., isolated from a marine solar saltern.</title>
        <authorList>
            <person name="Wang S."/>
        </authorList>
    </citation>
    <scope>NUCLEOTIDE SEQUENCE [LARGE SCALE GENOMIC DNA]</scope>
    <source>
        <strain evidence="9 10">WD2A32</strain>
    </source>
</reference>
<comment type="catalytic activity">
    <reaction evidence="1 7">
        <text>an S-(2-hydroxyacyl)glutathione + H2O = a 2-hydroxy carboxylate + glutathione + H(+)</text>
        <dbReference type="Rhea" id="RHEA:21864"/>
        <dbReference type="ChEBI" id="CHEBI:15377"/>
        <dbReference type="ChEBI" id="CHEBI:15378"/>
        <dbReference type="ChEBI" id="CHEBI:57925"/>
        <dbReference type="ChEBI" id="CHEBI:58896"/>
        <dbReference type="ChEBI" id="CHEBI:71261"/>
        <dbReference type="EC" id="3.1.2.6"/>
    </reaction>
</comment>
<comment type="pathway">
    <text evidence="2 7">Secondary metabolite metabolism; methylglyoxal degradation; (R)-lactate from methylglyoxal: step 2/2.</text>
</comment>
<keyword evidence="4 7" id="KW-0479">Metal-binding</keyword>
<sequence>MAQLEVELVPALSDNYIYLAHEPESGETAVVDPAVAEPVLKAAEKKGWTISHILNTHHHGDHTGGNLEIQRATGAPIVGPKYDEARIPGLQVALEEGDTYKVGNAEAKVFFTPGHTRGHICFWFHNADVIFTGDTLFALGCGRLFEGDAAQMWNSLQKLRDLPPQTRIYCGHEYTQTNARCALSVDPDNAKLKERAKRIDELRAKGQPTIPSTLGEELETNPFLRADDPGLAQALGMGGADPVAVFAEVRQRRNNF</sequence>
<evidence type="ECO:0000256" key="4">
    <source>
        <dbReference type="ARBA" id="ARBA00022723"/>
    </source>
</evidence>
<dbReference type="PROSITE" id="PS00743">
    <property type="entry name" value="BETA_LACTAMASE_B_1"/>
    <property type="match status" value="1"/>
</dbReference>
<accession>A0A369TBI6</accession>
<dbReference type="Gene3D" id="3.60.15.10">
    <property type="entry name" value="Ribonuclease Z/Hydroxyacylglutathione hydrolase-like"/>
    <property type="match status" value="1"/>
</dbReference>
<evidence type="ECO:0000259" key="8">
    <source>
        <dbReference type="SMART" id="SM00849"/>
    </source>
</evidence>
<dbReference type="GO" id="GO:0017001">
    <property type="term" value="P:antibiotic catabolic process"/>
    <property type="evidence" value="ECO:0007669"/>
    <property type="project" value="InterPro"/>
</dbReference>
<dbReference type="Pfam" id="PF16123">
    <property type="entry name" value="HAGH_C"/>
    <property type="match status" value="1"/>
</dbReference>
<keyword evidence="10" id="KW-1185">Reference proteome</keyword>
<comment type="similarity">
    <text evidence="3 7">Belongs to the metallo-beta-lactamase superfamily. Glyoxalase II family.</text>
</comment>
<dbReference type="HAMAP" id="MF_01374">
    <property type="entry name" value="Glyoxalase_2"/>
    <property type="match status" value="1"/>
</dbReference>
<dbReference type="RefSeq" id="WP_114582297.1">
    <property type="nucleotide sequence ID" value="NZ_QPMH01000009.1"/>
</dbReference>
<dbReference type="PANTHER" id="PTHR43705">
    <property type="entry name" value="HYDROXYACYLGLUTATHIONE HYDROLASE"/>
    <property type="match status" value="1"/>
</dbReference>
<feature type="binding site" evidence="7">
    <location>
        <position position="134"/>
    </location>
    <ligand>
        <name>Zn(2+)</name>
        <dbReference type="ChEBI" id="CHEBI:29105"/>
        <label>2</label>
    </ligand>
</feature>
<organism evidence="9 10">
    <name type="scientific">Ferruginivarius sediminum</name>
    <dbReference type="NCBI Taxonomy" id="2661937"/>
    <lineage>
        <taxon>Bacteria</taxon>
        <taxon>Pseudomonadati</taxon>
        <taxon>Pseudomonadota</taxon>
        <taxon>Alphaproteobacteria</taxon>
        <taxon>Rhodospirillales</taxon>
        <taxon>Rhodospirillaceae</taxon>
        <taxon>Ferruginivarius</taxon>
    </lineage>
</organism>
<dbReference type="EMBL" id="QPMH01000009">
    <property type="protein sequence ID" value="RDD61755.1"/>
    <property type="molecule type" value="Genomic_DNA"/>
</dbReference>
<feature type="binding site" evidence="7">
    <location>
        <position position="134"/>
    </location>
    <ligand>
        <name>Zn(2+)</name>
        <dbReference type="ChEBI" id="CHEBI:29105"/>
        <label>1</label>
    </ligand>
</feature>
<feature type="binding site" evidence="7">
    <location>
        <position position="57"/>
    </location>
    <ligand>
        <name>Zn(2+)</name>
        <dbReference type="ChEBI" id="CHEBI:29105"/>
        <label>1</label>
    </ligand>
</feature>
<evidence type="ECO:0000256" key="7">
    <source>
        <dbReference type="HAMAP-Rule" id="MF_01374"/>
    </source>
</evidence>
<evidence type="ECO:0000256" key="3">
    <source>
        <dbReference type="ARBA" id="ARBA00006759"/>
    </source>
</evidence>
<evidence type="ECO:0000256" key="6">
    <source>
        <dbReference type="ARBA" id="ARBA00022833"/>
    </source>
</evidence>
<evidence type="ECO:0000313" key="10">
    <source>
        <dbReference type="Proteomes" id="UP000253941"/>
    </source>
</evidence>
<protein>
    <recommendedName>
        <fullName evidence="7">Hydroxyacylglutathione hydrolase</fullName>
        <ecNumber evidence="7">3.1.2.6</ecNumber>
    </recommendedName>
    <alternativeName>
        <fullName evidence="7">Glyoxalase II</fullName>
        <shortName evidence="7">Glx II</shortName>
    </alternativeName>
</protein>
<keyword evidence="5 7" id="KW-0378">Hydrolase</keyword>
<dbReference type="AlphaFoldDB" id="A0A369TBI6"/>
<dbReference type="GO" id="GO:0008800">
    <property type="term" value="F:beta-lactamase activity"/>
    <property type="evidence" value="ECO:0007669"/>
    <property type="project" value="InterPro"/>
</dbReference>
<dbReference type="InterPro" id="IPR017782">
    <property type="entry name" value="Hydroxyacylglutathione_Hdrlase"/>
</dbReference>
<feature type="domain" description="Metallo-beta-lactamase" evidence="8">
    <location>
        <begin position="14"/>
        <end position="172"/>
    </location>
</feature>
<dbReference type="GO" id="GO:0019243">
    <property type="term" value="P:methylglyoxal catabolic process to D-lactate via S-lactoyl-glutathione"/>
    <property type="evidence" value="ECO:0007669"/>
    <property type="project" value="UniProtKB-UniRule"/>
</dbReference>
<evidence type="ECO:0000313" key="9">
    <source>
        <dbReference type="EMBL" id="RDD61755.1"/>
    </source>
</evidence>
<dbReference type="SUPFAM" id="SSF56281">
    <property type="entry name" value="Metallo-hydrolase/oxidoreductase"/>
    <property type="match status" value="1"/>
</dbReference>
<evidence type="ECO:0000256" key="5">
    <source>
        <dbReference type="ARBA" id="ARBA00022801"/>
    </source>
</evidence>
<evidence type="ECO:0000256" key="2">
    <source>
        <dbReference type="ARBA" id="ARBA00004963"/>
    </source>
</evidence>
<dbReference type="InterPro" id="IPR036866">
    <property type="entry name" value="RibonucZ/Hydroxyglut_hydro"/>
</dbReference>
<comment type="function">
    <text evidence="7">Thiolesterase that catalyzes the hydrolysis of S-D-lactoyl-glutathione to form glutathione and D-lactic acid.</text>
</comment>
<dbReference type="Proteomes" id="UP000253941">
    <property type="component" value="Unassembled WGS sequence"/>
</dbReference>
<dbReference type="NCBIfam" id="TIGR03413">
    <property type="entry name" value="GSH_gloB"/>
    <property type="match status" value="1"/>
</dbReference>
<dbReference type="GO" id="GO:0004416">
    <property type="term" value="F:hydroxyacylglutathione hydrolase activity"/>
    <property type="evidence" value="ECO:0007669"/>
    <property type="project" value="UniProtKB-UniRule"/>
</dbReference>